<keyword evidence="4" id="KW-1185">Reference proteome</keyword>
<evidence type="ECO:0000313" key="4">
    <source>
        <dbReference type="Proteomes" id="UP000030693"/>
    </source>
</evidence>
<dbReference type="Proteomes" id="UP000030693">
    <property type="component" value="Unassembled WGS sequence"/>
</dbReference>
<keyword evidence="1" id="KW-0833">Ubl conjugation pathway</keyword>
<proteinExistence type="predicted"/>
<evidence type="ECO:0000313" key="3">
    <source>
        <dbReference type="EMBL" id="KCV70188.1"/>
    </source>
</evidence>
<gene>
    <name evidence="3" type="ORF">H696_03646</name>
</gene>
<dbReference type="GO" id="GO:0006914">
    <property type="term" value="P:autophagy"/>
    <property type="evidence" value="ECO:0007669"/>
    <property type="project" value="UniProtKB-KW"/>
</dbReference>
<accession>A0A058Z8D7</accession>
<dbReference type="EMBL" id="KB932205">
    <property type="protein sequence ID" value="KCV70188.1"/>
    <property type="molecule type" value="Genomic_DNA"/>
</dbReference>
<evidence type="ECO:0000256" key="2">
    <source>
        <dbReference type="ARBA" id="ARBA00023006"/>
    </source>
</evidence>
<dbReference type="STRING" id="691883.A0A058Z8D7"/>
<name>A0A058Z8D7_FONAL</name>
<dbReference type="InterPro" id="IPR007135">
    <property type="entry name" value="Atg3/Atg10"/>
</dbReference>
<dbReference type="GO" id="GO:0019787">
    <property type="term" value="F:ubiquitin-like protein transferase activity"/>
    <property type="evidence" value="ECO:0007669"/>
    <property type="project" value="InterPro"/>
</dbReference>
<dbReference type="AlphaFoldDB" id="A0A058Z8D7"/>
<keyword evidence="2" id="KW-0072">Autophagy</keyword>
<dbReference type="GeneID" id="20528371"/>
<reference evidence="3" key="1">
    <citation type="submission" date="2013-04" db="EMBL/GenBank/DDBJ databases">
        <title>The Genome Sequence of Fonticula alba ATCC 38817.</title>
        <authorList>
            <consortium name="The Broad Institute Genomics Platform"/>
            <person name="Russ C."/>
            <person name="Cuomo C."/>
            <person name="Burger G."/>
            <person name="Gray M.W."/>
            <person name="Holland P.W.H."/>
            <person name="King N."/>
            <person name="Lang F.B.F."/>
            <person name="Roger A.J."/>
            <person name="Ruiz-Trillo I."/>
            <person name="Brown M."/>
            <person name="Walker B."/>
            <person name="Young S."/>
            <person name="Zeng Q."/>
            <person name="Gargeya S."/>
            <person name="Fitzgerald M."/>
            <person name="Haas B."/>
            <person name="Abouelleil A."/>
            <person name="Allen A.W."/>
            <person name="Alvarado L."/>
            <person name="Arachchi H.M."/>
            <person name="Berlin A.M."/>
            <person name="Chapman S.B."/>
            <person name="Gainer-Dewar J."/>
            <person name="Goldberg J."/>
            <person name="Griggs A."/>
            <person name="Gujja S."/>
            <person name="Hansen M."/>
            <person name="Howarth C."/>
            <person name="Imamovic A."/>
            <person name="Ireland A."/>
            <person name="Larimer J."/>
            <person name="McCowan C."/>
            <person name="Murphy C."/>
            <person name="Pearson M."/>
            <person name="Poon T.W."/>
            <person name="Priest M."/>
            <person name="Roberts A."/>
            <person name="Saif S."/>
            <person name="Shea T."/>
            <person name="Sisk P."/>
            <person name="Sykes S."/>
            <person name="Wortman J."/>
            <person name="Nusbaum C."/>
            <person name="Birren B."/>
        </authorList>
    </citation>
    <scope>NUCLEOTIDE SEQUENCE [LARGE SCALE GENOMIC DNA]</scope>
    <source>
        <strain evidence="3">ATCC 38817</strain>
    </source>
</reference>
<dbReference type="OrthoDB" id="1584384at2759"/>
<dbReference type="Pfam" id="PF03987">
    <property type="entry name" value="Autophagy_act_C"/>
    <property type="match status" value="1"/>
</dbReference>
<organism evidence="3">
    <name type="scientific">Fonticula alba</name>
    <name type="common">Slime mold</name>
    <dbReference type="NCBI Taxonomy" id="691883"/>
    <lineage>
        <taxon>Eukaryota</taxon>
        <taxon>Rotosphaerida</taxon>
        <taxon>Fonticulaceae</taxon>
        <taxon>Fonticula</taxon>
    </lineage>
</organism>
<dbReference type="RefSeq" id="XP_009495794.1">
    <property type="nucleotide sequence ID" value="XM_009497519.1"/>
</dbReference>
<sequence>MKRLIAEYHASGKPLTVDQYLVLFLKFIAAVIPTTEYDFTVQI</sequence>
<evidence type="ECO:0000256" key="1">
    <source>
        <dbReference type="ARBA" id="ARBA00022786"/>
    </source>
</evidence>
<protein>
    <submittedName>
        <fullName evidence="3">Uncharacterized protein</fullName>
    </submittedName>
</protein>